<feature type="region of interest" description="Disordered" evidence="1">
    <location>
        <begin position="81"/>
        <end position="114"/>
    </location>
</feature>
<organism evidence="4 5">
    <name type="scientific">Stutzerimonas chloritidismutans AW-1</name>
    <dbReference type="NCBI Taxonomy" id="1263865"/>
    <lineage>
        <taxon>Bacteria</taxon>
        <taxon>Pseudomonadati</taxon>
        <taxon>Pseudomonadota</taxon>
        <taxon>Gammaproteobacteria</taxon>
        <taxon>Pseudomonadales</taxon>
        <taxon>Pseudomonadaceae</taxon>
        <taxon>Stutzerimonas</taxon>
    </lineage>
</organism>
<sequence>MKTLITMTALATLLVGFGTAAQASENLSPWSAQAPQLLLAEGGSERVMRNQQRLQALAAQRGRSEEGQRFVQLIEEQPTAAGSLDDTLDAQQSQPEPSYKSPILRDRAIYGSQH</sequence>
<dbReference type="RefSeq" id="WP_023443790.1">
    <property type="nucleotide sequence ID" value="NZ_AOFQ01000004.1"/>
</dbReference>
<evidence type="ECO:0000313" key="3">
    <source>
        <dbReference type="EMBL" id="ESQ97579.1"/>
    </source>
</evidence>
<dbReference type="EMBL" id="AOFQ01000004">
    <property type="protein sequence ID" value="ESR01264.1"/>
    <property type="molecule type" value="Genomic_DNA"/>
</dbReference>
<dbReference type="PATRIC" id="fig|1263865.4.peg.195"/>
<keyword evidence="2" id="KW-0732">Signal</keyword>
<dbReference type="AlphaFoldDB" id="V4QN11"/>
<evidence type="ECO:0008006" key="6">
    <source>
        <dbReference type="Google" id="ProtNLM"/>
    </source>
</evidence>
<proteinExistence type="predicted"/>
<evidence type="ECO:0000256" key="2">
    <source>
        <dbReference type="SAM" id="SignalP"/>
    </source>
</evidence>
<protein>
    <recommendedName>
        <fullName evidence="6">DUF4148 domain-containing protein</fullName>
    </recommendedName>
</protein>
<accession>V4QN11</accession>
<reference evidence="4 5" key="1">
    <citation type="submission" date="2013-07" db="EMBL/GenBank/DDBJ databases">
        <authorList>
            <person name="Schaap P.J."/>
            <person name="Mehboob F."/>
            <person name="Oosterkamp M.J."/>
            <person name="de Vos W.M."/>
            <person name="Stams A.J.M."/>
            <person name="Koehorst J.J."/>
        </authorList>
    </citation>
    <scope>NUCLEOTIDE SEQUENCE [LARGE SCALE GENOMIC DNA]</scope>
    <source>
        <strain evidence="4 5">AW-1</strain>
    </source>
</reference>
<feature type="chain" id="PRO_5007731844" description="DUF4148 domain-containing protein" evidence="2">
    <location>
        <begin position="24"/>
        <end position="114"/>
    </location>
</feature>
<gene>
    <name evidence="4" type="ORF">F753_00980</name>
    <name evidence="3" type="ORF">F753_20250</name>
</gene>
<dbReference type="EMBL" id="AOFQ01000061">
    <property type="protein sequence ID" value="ESQ97579.1"/>
    <property type="molecule type" value="Genomic_DNA"/>
</dbReference>
<evidence type="ECO:0000313" key="5">
    <source>
        <dbReference type="Proteomes" id="UP000017822"/>
    </source>
</evidence>
<dbReference type="Proteomes" id="UP000017822">
    <property type="component" value="Unassembled WGS sequence"/>
</dbReference>
<feature type="signal peptide" evidence="2">
    <location>
        <begin position="1"/>
        <end position="23"/>
    </location>
</feature>
<evidence type="ECO:0000313" key="4">
    <source>
        <dbReference type="EMBL" id="ESR01264.1"/>
    </source>
</evidence>
<evidence type="ECO:0000256" key="1">
    <source>
        <dbReference type="SAM" id="MobiDB-lite"/>
    </source>
</evidence>
<comment type="caution">
    <text evidence="4">The sequence shown here is derived from an EMBL/GenBank/DDBJ whole genome shotgun (WGS) entry which is preliminary data.</text>
</comment>
<name>V4QN11_STUCH</name>